<dbReference type="Proteomes" id="UP001225072">
    <property type="component" value="Unassembled WGS sequence"/>
</dbReference>
<keyword evidence="3" id="KW-1185">Reference proteome</keyword>
<reference evidence="2 3" key="1">
    <citation type="submission" date="2023-07" db="EMBL/GenBank/DDBJ databases">
        <title>Functional and genomic diversity of the sorghum phyllosphere microbiome.</title>
        <authorList>
            <person name="Shade A."/>
        </authorList>
    </citation>
    <scope>NUCLEOTIDE SEQUENCE [LARGE SCALE GENOMIC DNA]</scope>
    <source>
        <strain evidence="2 3">SORGH_AS_1064</strain>
    </source>
</reference>
<evidence type="ECO:0000313" key="2">
    <source>
        <dbReference type="EMBL" id="MDQ1096282.1"/>
    </source>
</evidence>
<accession>A0ABU0TGV3</accession>
<protein>
    <recommendedName>
        <fullName evidence="1">DUF3347 domain-containing protein</fullName>
    </recommendedName>
</protein>
<proteinExistence type="predicted"/>
<name>A0ABU0TGV3_9FLAO</name>
<gene>
    <name evidence="2" type="ORF">QE404_001429</name>
</gene>
<dbReference type="Pfam" id="PF11827">
    <property type="entry name" value="DUF3347"/>
    <property type="match status" value="1"/>
</dbReference>
<evidence type="ECO:0000259" key="1">
    <source>
        <dbReference type="Pfam" id="PF11827"/>
    </source>
</evidence>
<dbReference type="EMBL" id="JAUTAL010000001">
    <property type="protein sequence ID" value="MDQ1096282.1"/>
    <property type="molecule type" value="Genomic_DNA"/>
</dbReference>
<organism evidence="2 3">
    <name type="scientific">Chryseobacterium camelliae</name>
    <dbReference type="NCBI Taxonomy" id="1265445"/>
    <lineage>
        <taxon>Bacteria</taxon>
        <taxon>Pseudomonadati</taxon>
        <taxon>Bacteroidota</taxon>
        <taxon>Flavobacteriia</taxon>
        <taxon>Flavobacteriales</taxon>
        <taxon>Weeksellaceae</taxon>
        <taxon>Chryseobacterium group</taxon>
        <taxon>Chryseobacterium</taxon>
    </lineage>
</organism>
<evidence type="ECO:0000313" key="3">
    <source>
        <dbReference type="Proteomes" id="UP001225072"/>
    </source>
</evidence>
<dbReference type="InterPro" id="IPR021782">
    <property type="entry name" value="DUF3347"/>
</dbReference>
<feature type="domain" description="DUF3347" evidence="1">
    <location>
        <begin position="42"/>
        <end position="122"/>
    </location>
</feature>
<comment type="caution">
    <text evidence="2">The sequence shown here is derived from an EMBL/GenBank/DDBJ whole genome shotgun (WGS) entry which is preliminary data.</text>
</comment>
<sequence length="168" mass="18627">MQSLWAHEYHTMKKQIITAFFTVLAISFATAQKKKDAQVSKLYQNYIAIKSALASDDAGKAAKSASEFVQTASAMKSNTIPAKNLADLKNEASGIAKTGKIASQREMFHNLSNDMYALSRQFIFSDKPVYLQYCPMAEASWLSNEEKIVNPYYGNSMLTCGTVKSTIK</sequence>